<evidence type="ECO:0000259" key="1">
    <source>
        <dbReference type="Pfam" id="PF10263"/>
    </source>
</evidence>
<dbReference type="GeneID" id="68613564"/>
<accession>A0AAV3UIW0</accession>
<proteinExistence type="predicted"/>
<gene>
    <name evidence="2" type="ORF">GCM10025751_28760</name>
</gene>
<evidence type="ECO:0000313" key="2">
    <source>
        <dbReference type="EMBL" id="GAA5052489.1"/>
    </source>
</evidence>
<reference evidence="2 3" key="1">
    <citation type="journal article" date="2019" name="Int. J. Syst. Evol. Microbiol.">
        <title>The Global Catalogue of Microorganisms (GCM) 10K type strain sequencing project: providing services to taxonomists for standard genome sequencing and annotation.</title>
        <authorList>
            <consortium name="The Broad Institute Genomics Platform"/>
            <consortium name="The Broad Institute Genome Sequencing Center for Infectious Disease"/>
            <person name="Wu L."/>
            <person name="Ma J."/>
        </authorList>
    </citation>
    <scope>NUCLEOTIDE SEQUENCE [LARGE SCALE GENOMIC DNA]</scope>
    <source>
        <strain evidence="2 3">JCM 17504</strain>
    </source>
</reference>
<dbReference type="RefSeq" id="WP_227773377.1">
    <property type="nucleotide sequence ID" value="NZ_BAABKX010000012.1"/>
</dbReference>
<keyword evidence="3" id="KW-1185">Reference proteome</keyword>
<dbReference type="AlphaFoldDB" id="A0AAV3UIW0"/>
<evidence type="ECO:0000313" key="3">
    <source>
        <dbReference type="Proteomes" id="UP001501729"/>
    </source>
</evidence>
<dbReference type="Pfam" id="PF10263">
    <property type="entry name" value="SprT-like"/>
    <property type="match status" value="1"/>
</dbReference>
<organism evidence="2 3">
    <name type="scientific">Haladaptatus pallidirubidus</name>
    <dbReference type="NCBI Taxonomy" id="1008152"/>
    <lineage>
        <taxon>Archaea</taxon>
        <taxon>Methanobacteriati</taxon>
        <taxon>Methanobacteriota</taxon>
        <taxon>Stenosarchaea group</taxon>
        <taxon>Halobacteria</taxon>
        <taxon>Halobacteriales</taxon>
        <taxon>Haladaptataceae</taxon>
        <taxon>Haladaptatus</taxon>
    </lineage>
</organism>
<name>A0AAV3UIW0_9EURY</name>
<dbReference type="GO" id="GO:0006950">
    <property type="term" value="P:response to stress"/>
    <property type="evidence" value="ECO:0007669"/>
    <property type="project" value="UniProtKB-ARBA"/>
</dbReference>
<dbReference type="InterPro" id="IPR006640">
    <property type="entry name" value="SprT-like_domain"/>
</dbReference>
<dbReference type="EMBL" id="BAABKX010000012">
    <property type="protein sequence ID" value="GAA5052489.1"/>
    <property type="molecule type" value="Genomic_DNA"/>
</dbReference>
<feature type="domain" description="SprT-like" evidence="1">
    <location>
        <begin position="7"/>
        <end position="44"/>
    </location>
</feature>
<sequence length="45" mass="5463">MQSLTWKAYEQHGWDQFRATARHEMIHAWQYHEFGEANHGATFTR</sequence>
<protein>
    <recommendedName>
        <fullName evidence="1">SprT-like domain-containing protein</fullName>
    </recommendedName>
</protein>
<dbReference type="Proteomes" id="UP001501729">
    <property type="component" value="Unassembled WGS sequence"/>
</dbReference>
<comment type="caution">
    <text evidence="2">The sequence shown here is derived from an EMBL/GenBank/DDBJ whole genome shotgun (WGS) entry which is preliminary data.</text>
</comment>